<evidence type="ECO:0000313" key="2">
    <source>
        <dbReference type="Proteomes" id="UP000474175"/>
    </source>
</evidence>
<evidence type="ECO:0000313" key="1">
    <source>
        <dbReference type="EMBL" id="NDU95896.1"/>
    </source>
</evidence>
<proteinExistence type="predicted"/>
<protein>
    <submittedName>
        <fullName evidence="1">CRISPR-associated protein Cas7</fullName>
    </submittedName>
</protein>
<name>A0A6L9L5P5_9BACT</name>
<comment type="caution">
    <text evidence="1">The sequence shown here is derived from an EMBL/GenBank/DDBJ whole genome shotgun (WGS) entry which is preliminary data.</text>
</comment>
<dbReference type="RefSeq" id="WP_163948882.1">
    <property type="nucleotide sequence ID" value="NZ_JAAFZH010000005.1"/>
</dbReference>
<sequence>MSSFLYLRGLKQADLTVFGVDNGQKTYYDYRANYPLPYSSGQQVKRSIMEAFIDCLGIQPAPITFISVVTVKKDKKSLGEGAPLGLCDPSYPDQLIGGYMNVDSKESEGTEKRTIKRRSPLSISAMRPLHPDLAGVKTENVSFDRSDRPEVHKPIVRDEKGRRLSEEEIVELLGGQNRSLFRKWIQGESRAVGLFIYDVAIDLRRLFTVSINQFEPEISPDTIEALKSKGWSEGQNVFGKCLMAPKSEREKITKALAYALLNWRITSNQSRTYSPMETLAVGISDNASLIAGSIRVTLPLDDNAKVEPIADDTVEGVSLFVHTAGALHNVRSNIASPYALKQAEDELIKRITAYADAL</sequence>
<accession>A0A6L9L5P5</accession>
<dbReference type="Proteomes" id="UP000474175">
    <property type="component" value="Unassembled WGS sequence"/>
</dbReference>
<dbReference type="AlphaFoldDB" id="A0A6L9L5P5"/>
<gene>
    <name evidence="1" type="ORF">GK108_13515</name>
</gene>
<reference evidence="1 2" key="1">
    <citation type="submission" date="2020-02" db="EMBL/GenBank/DDBJ databases">
        <title>Draft genome sequence of two Spirosoma agri KCTC 52727 and Spirosoma terrae KCTC 52035.</title>
        <authorList>
            <person name="Rojas J."/>
            <person name="Ambika Manirajan B."/>
            <person name="Suarez C."/>
            <person name="Ratering S."/>
            <person name="Schnell S."/>
        </authorList>
    </citation>
    <scope>NUCLEOTIDE SEQUENCE [LARGE SCALE GENOMIC DNA]</scope>
    <source>
        <strain evidence="1 2">KCTC 52035</strain>
    </source>
</reference>
<organism evidence="1 2">
    <name type="scientific">Spirosoma terrae</name>
    <dbReference type="NCBI Taxonomy" id="1968276"/>
    <lineage>
        <taxon>Bacteria</taxon>
        <taxon>Pseudomonadati</taxon>
        <taxon>Bacteroidota</taxon>
        <taxon>Cytophagia</taxon>
        <taxon>Cytophagales</taxon>
        <taxon>Cytophagaceae</taxon>
        <taxon>Spirosoma</taxon>
    </lineage>
</organism>
<keyword evidence="2" id="KW-1185">Reference proteome</keyword>
<dbReference type="EMBL" id="JAAFZH010000005">
    <property type="protein sequence ID" value="NDU95896.1"/>
    <property type="molecule type" value="Genomic_DNA"/>
</dbReference>